<dbReference type="PANTHER" id="PTHR11715:SF3">
    <property type="entry name" value="GLYCINE CLEAVAGE SYSTEM H PROTEIN-RELATED"/>
    <property type="match status" value="1"/>
</dbReference>
<feature type="modified residue" description="N6-lipoyllysine" evidence="3 4">
    <location>
        <position position="65"/>
    </location>
</feature>
<reference evidence="6" key="1">
    <citation type="journal article" date="2014" name="Int. J. Syst. Evol. Microbiol.">
        <title>Complete genome sequence of Corynebacterium casei LMG S-19264T (=DSM 44701T), isolated from a smear-ripened cheese.</title>
        <authorList>
            <consortium name="US DOE Joint Genome Institute (JGI-PGF)"/>
            <person name="Walter F."/>
            <person name="Albersmeier A."/>
            <person name="Kalinowski J."/>
            <person name="Ruckert C."/>
        </authorList>
    </citation>
    <scope>NUCLEOTIDE SEQUENCE</scope>
    <source>
        <strain evidence="6">KCTC 22169</strain>
    </source>
</reference>
<sequence>MTAIPNELKYAESHEWVRDNGDGTVTIGITDHAQSQLGDIVFVELPSPDQALGKGDDFAVIESVKAASDIYAPIAGTVVATNDALEDAPETVNEDAYGNGWLIKLKVDDVSELDALLTADGYQSHLGNEG</sequence>
<dbReference type="RefSeq" id="WP_189612849.1">
    <property type="nucleotide sequence ID" value="NZ_BMXR01000015.1"/>
</dbReference>
<dbReference type="NCBIfam" id="NF002270">
    <property type="entry name" value="PRK01202.1"/>
    <property type="match status" value="1"/>
</dbReference>
<dbReference type="InterPro" id="IPR017453">
    <property type="entry name" value="GCV_H_sub"/>
</dbReference>
<dbReference type="PANTHER" id="PTHR11715">
    <property type="entry name" value="GLYCINE CLEAVAGE SYSTEM H PROTEIN"/>
    <property type="match status" value="1"/>
</dbReference>
<evidence type="ECO:0000256" key="2">
    <source>
        <dbReference type="ARBA" id="ARBA00022823"/>
    </source>
</evidence>
<proteinExistence type="inferred from homology"/>
<dbReference type="CDD" id="cd06848">
    <property type="entry name" value="GCS_H"/>
    <property type="match status" value="1"/>
</dbReference>
<dbReference type="InterPro" id="IPR033753">
    <property type="entry name" value="GCV_H/Fam206"/>
</dbReference>
<evidence type="ECO:0000256" key="4">
    <source>
        <dbReference type="PIRSR" id="PIRSR617453-50"/>
    </source>
</evidence>
<evidence type="ECO:0000259" key="5">
    <source>
        <dbReference type="PROSITE" id="PS50968"/>
    </source>
</evidence>
<evidence type="ECO:0000313" key="7">
    <source>
        <dbReference type="Proteomes" id="UP000626148"/>
    </source>
</evidence>
<accession>A0A918NJE0</accession>
<comment type="function">
    <text evidence="3">The glycine cleavage system catalyzes the degradation of glycine. The H protein shuttles the methylamine group of glycine from the P protein to the T protein.</text>
</comment>
<dbReference type="SUPFAM" id="SSF51230">
    <property type="entry name" value="Single hybrid motif"/>
    <property type="match status" value="1"/>
</dbReference>
<feature type="domain" description="Lipoyl-binding" evidence="5">
    <location>
        <begin position="24"/>
        <end position="106"/>
    </location>
</feature>
<dbReference type="InterPro" id="IPR000089">
    <property type="entry name" value="Biotin_lipoyl"/>
</dbReference>
<evidence type="ECO:0000256" key="3">
    <source>
        <dbReference type="HAMAP-Rule" id="MF_00272"/>
    </source>
</evidence>
<comment type="cofactor">
    <cofactor evidence="3">
        <name>(R)-lipoate</name>
        <dbReference type="ChEBI" id="CHEBI:83088"/>
    </cofactor>
    <text evidence="3">Binds 1 lipoyl cofactor covalently.</text>
</comment>
<organism evidence="6 7">
    <name type="scientific">Saccharospirillum salsuginis</name>
    <dbReference type="NCBI Taxonomy" id="418750"/>
    <lineage>
        <taxon>Bacteria</taxon>
        <taxon>Pseudomonadati</taxon>
        <taxon>Pseudomonadota</taxon>
        <taxon>Gammaproteobacteria</taxon>
        <taxon>Oceanospirillales</taxon>
        <taxon>Saccharospirillaceae</taxon>
        <taxon>Saccharospirillum</taxon>
    </lineage>
</organism>
<dbReference type="GO" id="GO:0019464">
    <property type="term" value="P:glycine decarboxylation via glycine cleavage system"/>
    <property type="evidence" value="ECO:0007669"/>
    <property type="project" value="UniProtKB-UniRule"/>
</dbReference>
<dbReference type="PROSITE" id="PS00189">
    <property type="entry name" value="LIPOYL"/>
    <property type="match status" value="1"/>
</dbReference>
<dbReference type="InterPro" id="IPR002930">
    <property type="entry name" value="GCV_H"/>
</dbReference>
<dbReference type="Gene3D" id="2.40.50.100">
    <property type="match status" value="1"/>
</dbReference>
<dbReference type="NCBIfam" id="TIGR00527">
    <property type="entry name" value="gcvH"/>
    <property type="match status" value="1"/>
</dbReference>
<protein>
    <recommendedName>
        <fullName evidence="3">Glycine cleavage system H protein</fullName>
    </recommendedName>
</protein>
<dbReference type="HAMAP" id="MF_00272">
    <property type="entry name" value="GcvH"/>
    <property type="match status" value="1"/>
</dbReference>
<dbReference type="AlphaFoldDB" id="A0A918NJE0"/>
<evidence type="ECO:0000313" key="6">
    <source>
        <dbReference type="EMBL" id="GGX71813.1"/>
    </source>
</evidence>
<dbReference type="InterPro" id="IPR003016">
    <property type="entry name" value="2-oxoA_DH_lipoyl-BS"/>
</dbReference>
<dbReference type="GO" id="GO:0005960">
    <property type="term" value="C:glycine cleavage complex"/>
    <property type="evidence" value="ECO:0007669"/>
    <property type="project" value="InterPro"/>
</dbReference>
<dbReference type="GO" id="GO:0009249">
    <property type="term" value="P:protein lipoylation"/>
    <property type="evidence" value="ECO:0007669"/>
    <property type="project" value="TreeGrafter"/>
</dbReference>
<dbReference type="InterPro" id="IPR011053">
    <property type="entry name" value="Single_hybrid_motif"/>
</dbReference>
<keyword evidence="2 3" id="KW-0450">Lipoyl</keyword>
<comment type="subunit">
    <text evidence="3">The glycine cleavage system is composed of four proteins: P, T, L and H.</text>
</comment>
<comment type="similarity">
    <text evidence="1 3">Belongs to the GcvH family.</text>
</comment>
<comment type="caution">
    <text evidence="6">The sequence shown here is derived from an EMBL/GenBank/DDBJ whole genome shotgun (WGS) entry which is preliminary data.</text>
</comment>
<dbReference type="GO" id="GO:0005829">
    <property type="term" value="C:cytosol"/>
    <property type="evidence" value="ECO:0007669"/>
    <property type="project" value="TreeGrafter"/>
</dbReference>
<dbReference type="PROSITE" id="PS50968">
    <property type="entry name" value="BIOTINYL_LIPOYL"/>
    <property type="match status" value="1"/>
</dbReference>
<evidence type="ECO:0000256" key="1">
    <source>
        <dbReference type="ARBA" id="ARBA00009249"/>
    </source>
</evidence>
<dbReference type="Pfam" id="PF01597">
    <property type="entry name" value="GCV_H"/>
    <property type="match status" value="1"/>
</dbReference>
<dbReference type="Proteomes" id="UP000626148">
    <property type="component" value="Unassembled WGS sequence"/>
</dbReference>
<dbReference type="EMBL" id="BMXR01000015">
    <property type="protein sequence ID" value="GGX71813.1"/>
    <property type="molecule type" value="Genomic_DNA"/>
</dbReference>
<reference evidence="6" key="2">
    <citation type="submission" date="2020-09" db="EMBL/GenBank/DDBJ databases">
        <authorList>
            <person name="Sun Q."/>
            <person name="Kim S."/>
        </authorList>
    </citation>
    <scope>NUCLEOTIDE SEQUENCE</scope>
    <source>
        <strain evidence="6">KCTC 22169</strain>
    </source>
</reference>
<gene>
    <name evidence="3 6" type="primary">gcvH</name>
    <name evidence="6" type="ORF">GCM10007392_43970</name>
</gene>
<name>A0A918NJE0_9GAMM</name>
<keyword evidence="7" id="KW-1185">Reference proteome</keyword>